<dbReference type="NCBIfam" id="NF005365">
    <property type="entry name" value="PRK06886.1"/>
    <property type="match status" value="1"/>
</dbReference>
<dbReference type="PANTHER" id="PTHR32027:SF9">
    <property type="entry name" value="BLL3847 PROTEIN"/>
    <property type="match status" value="1"/>
</dbReference>
<protein>
    <submittedName>
        <fullName evidence="2">Cytosine deaminase</fullName>
    </submittedName>
</protein>
<dbReference type="SUPFAM" id="SSF51556">
    <property type="entry name" value="Metallo-dependent hydrolases"/>
    <property type="match status" value="1"/>
</dbReference>
<dbReference type="Pfam" id="PF01979">
    <property type="entry name" value="Amidohydro_1"/>
    <property type="match status" value="1"/>
</dbReference>
<proteinExistence type="predicted"/>
<reference evidence="2 3" key="1">
    <citation type="journal article" date="2015" name="Nature">
        <title>rRNA introns, odd ribosomes, and small enigmatic genomes across a large radiation of phyla.</title>
        <authorList>
            <person name="Brown C.T."/>
            <person name="Hug L.A."/>
            <person name="Thomas B.C."/>
            <person name="Sharon I."/>
            <person name="Castelle C.J."/>
            <person name="Singh A."/>
            <person name="Wilkins M.J."/>
            <person name="Williams K.H."/>
            <person name="Banfield J.F."/>
        </authorList>
    </citation>
    <scope>NUCLEOTIDE SEQUENCE [LARGE SCALE GENOMIC DNA]</scope>
</reference>
<dbReference type="InterPro" id="IPR006680">
    <property type="entry name" value="Amidohydro-rel"/>
</dbReference>
<comment type="caution">
    <text evidence="2">The sequence shown here is derived from an EMBL/GenBank/DDBJ whole genome shotgun (WGS) entry which is preliminary data.</text>
</comment>
<evidence type="ECO:0000313" key="3">
    <source>
        <dbReference type="Proteomes" id="UP000033860"/>
    </source>
</evidence>
<name>A0A0G1RWG4_9BACT</name>
<feature type="domain" description="Amidohydrolase-related" evidence="1">
    <location>
        <begin position="23"/>
        <end position="325"/>
    </location>
</feature>
<dbReference type="AlphaFoldDB" id="A0A0G1RWG4"/>
<evidence type="ECO:0000259" key="1">
    <source>
        <dbReference type="Pfam" id="PF01979"/>
    </source>
</evidence>
<dbReference type="PANTHER" id="PTHR32027">
    <property type="entry name" value="CYTOSINE DEAMINASE"/>
    <property type="match status" value="1"/>
</dbReference>
<gene>
    <name evidence="2" type="ORF">UX85_C0003G0125</name>
</gene>
<accession>A0A0G1RWG4</accession>
<dbReference type="Gene3D" id="3.20.20.140">
    <property type="entry name" value="Metal-dependent hydrolases"/>
    <property type="match status" value="1"/>
</dbReference>
<dbReference type="GO" id="GO:0016814">
    <property type="term" value="F:hydrolase activity, acting on carbon-nitrogen (but not peptide) bonds, in cyclic amidines"/>
    <property type="evidence" value="ECO:0007669"/>
    <property type="project" value="TreeGrafter"/>
</dbReference>
<dbReference type="EMBL" id="LCNT01000003">
    <property type="protein sequence ID" value="KKU61466.1"/>
    <property type="molecule type" value="Genomic_DNA"/>
</dbReference>
<evidence type="ECO:0000313" key="2">
    <source>
        <dbReference type="EMBL" id="KKU61466.1"/>
    </source>
</evidence>
<dbReference type="Proteomes" id="UP000033860">
    <property type="component" value="Unassembled WGS sequence"/>
</dbReference>
<dbReference type="InterPro" id="IPR052349">
    <property type="entry name" value="Metallo-hydrolase_Enzymes"/>
</dbReference>
<organism evidence="2 3">
    <name type="scientific">Candidatus Beckwithbacteria bacterium GW2011_GWB1_47_15</name>
    <dbReference type="NCBI Taxonomy" id="1618371"/>
    <lineage>
        <taxon>Bacteria</taxon>
        <taxon>Candidatus Beckwithiibacteriota</taxon>
    </lineage>
</organism>
<sequence>MVKKTDGWDLKRLLVEEIKKQGGWVNTHAHFDRAYTISPKLLNQAHALMERKWTLVDPMKRASSEEVYEARIERAVRAMISQGVSACATFIDVDPVAGLRAIKAALKVKKKYAGKITMLLINQVLKGVIDEDSRRWAEKALEYVDIIGGNPSKDRPQPRKHLDIVLGWAKKTGKMVHVHIDQENNPKEHDTELLARKTIEHGLEGKVVAVHSISVGAQPKKRRKEIYKLMKAAGLMVVCSPSAAISMKPLSYRTEIHNSIAPVPELLDAGITVGLGCDNIGDIFQPLVDGDMFTELRFLAEACRFYELDQLVKIATINGKKVLGI</sequence>
<dbReference type="InterPro" id="IPR032466">
    <property type="entry name" value="Metal_Hydrolase"/>
</dbReference>